<dbReference type="PANTHER" id="PTHR21136:SF168">
    <property type="entry name" value="VESICLE-ASSOCIATED MEMBRANE PROTEIN 9"/>
    <property type="match status" value="1"/>
</dbReference>
<keyword evidence="2" id="KW-1133">Transmembrane helix</keyword>
<dbReference type="OrthoDB" id="45403at2759"/>
<dbReference type="PROSITE" id="PS50892">
    <property type="entry name" value="V_SNARE"/>
    <property type="match status" value="1"/>
</dbReference>
<keyword evidence="5" id="KW-1185">Reference proteome</keyword>
<keyword evidence="2" id="KW-0812">Transmembrane</keyword>
<protein>
    <recommendedName>
        <fullName evidence="3">V-SNARE coiled-coil homology domain-containing protein</fullName>
    </recommendedName>
</protein>
<sequence length="231" mass="26639">MTEQPKILWSCIARNHAVLVETGSDDPAVRDTAQGLLARKATPGYEFYHQRRRLRGCKFHIYEHSGRADVDEEEESLLIWVFAAVYDASVVTQVQVQAFLQKLVQLTELLRHEDPEWRSGYNCQTTFAPILQQRMEDITHLAKIVALEQQLETTRTIMERNIELILDREERLLRRLHEKTSEANEMAQIFRKRTRKVRRMQLMQQAKHGIVVGTAITLGVAIAVVPVVVAL</sequence>
<evidence type="ECO:0000259" key="3">
    <source>
        <dbReference type="PROSITE" id="PS50892"/>
    </source>
</evidence>
<dbReference type="InParanoid" id="A0A1Z5K7C3"/>
<name>A0A1Z5K7C3_FISSO</name>
<accession>A0A1Z5K7C3</accession>
<keyword evidence="1" id="KW-0175">Coiled coil</keyword>
<dbReference type="Gene3D" id="1.20.5.110">
    <property type="match status" value="1"/>
</dbReference>
<dbReference type="InterPro" id="IPR042855">
    <property type="entry name" value="V_SNARE_CC"/>
</dbReference>
<gene>
    <name evidence="4" type="ORF">FisN_19Lh229</name>
</gene>
<dbReference type="Gene3D" id="3.30.450.50">
    <property type="entry name" value="Longin domain"/>
    <property type="match status" value="1"/>
</dbReference>
<dbReference type="Proteomes" id="UP000198406">
    <property type="component" value="Unassembled WGS sequence"/>
</dbReference>
<dbReference type="Pfam" id="PF00957">
    <property type="entry name" value="Synaptobrevin"/>
    <property type="match status" value="1"/>
</dbReference>
<dbReference type="AlphaFoldDB" id="A0A1Z5K7C3"/>
<dbReference type="InterPro" id="IPR051097">
    <property type="entry name" value="Synaptobrevin-like_transport"/>
</dbReference>
<comment type="caution">
    <text evidence="4">The sequence shown here is derived from an EMBL/GenBank/DDBJ whole genome shotgun (WGS) entry which is preliminary data.</text>
</comment>
<evidence type="ECO:0000256" key="2">
    <source>
        <dbReference type="SAM" id="Phobius"/>
    </source>
</evidence>
<organism evidence="4 5">
    <name type="scientific">Fistulifera solaris</name>
    <name type="common">Oleaginous diatom</name>
    <dbReference type="NCBI Taxonomy" id="1519565"/>
    <lineage>
        <taxon>Eukaryota</taxon>
        <taxon>Sar</taxon>
        <taxon>Stramenopiles</taxon>
        <taxon>Ochrophyta</taxon>
        <taxon>Bacillariophyta</taxon>
        <taxon>Bacillariophyceae</taxon>
        <taxon>Bacillariophycidae</taxon>
        <taxon>Naviculales</taxon>
        <taxon>Naviculaceae</taxon>
        <taxon>Fistulifera</taxon>
    </lineage>
</organism>
<feature type="transmembrane region" description="Helical" evidence="2">
    <location>
        <begin position="208"/>
        <end position="229"/>
    </location>
</feature>
<evidence type="ECO:0000256" key="1">
    <source>
        <dbReference type="PROSITE-ProRule" id="PRU00290"/>
    </source>
</evidence>
<evidence type="ECO:0000313" key="5">
    <source>
        <dbReference type="Proteomes" id="UP000198406"/>
    </source>
</evidence>
<evidence type="ECO:0000313" key="4">
    <source>
        <dbReference type="EMBL" id="GAX22170.1"/>
    </source>
</evidence>
<proteinExistence type="predicted"/>
<dbReference type="PANTHER" id="PTHR21136">
    <property type="entry name" value="SNARE PROTEINS"/>
    <property type="match status" value="1"/>
</dbReference>
<dbReference type="SUPFAM" id="SSF58038">
    <property type="entry name" value="SNARE fusion complex"/>
    <property type="match status" value="1"/>
</dbReference>
<feature type="domain" description="V-SNARE coiled-coil homology" evidence="3">
    <location>
        <begin position="143"/>
        <end position="204"/>
    </location>
</feature>
<dbReference type="EMBL" id="BDSP01000179">
    <property type="protein sequence ID" value="GAX22170.1"/>
    <property type="molecule type" value="Genomic_DNA"/>
</dbReference>
<keyword evidence="2" id="KW-0472">Membrane</keyword>
<reference evidence="4 5" key="1">
    <citation type="journal article" date="2015" name="Plant Cell">
        <title>Oil accumulation by the oleaginous diatom Fistulifera solaris as revealed by the genome and transcriptome.</title>
        <authorList>
            <person name="Tanaka T."/>
            <person name="Maeda Y."/>
            <person name="Veluchamy A."/>
            <person name="Tanaka M."/>
            <person name="Abida H."/>
            <person name="Marechal E."/>
            <person name="Bowler C."/>
            <person name="Muto M."/>
            <person name="Sunaga Y."/>
            <person name="Tanaka M."/>
            <person name="Yoshino T."/>
            <person name="Taniguchi T."/>
            <person name="Fukuda Y."/>
            <person name="Nemoto M."/>
            <person name="Matsumoto M."/>
            <person name="Wong P.S."/>
            <person name="Aburatani S."/>
            <person name="Fujibuchi W."/>
        </authorList>
    </citation>
    <scope>NUCLEOTIDE SEQUENCE [LARGE SCALE GENOMIC DNA]</scope>
    <source>
        <strain evidence="4 5">JPCC DA0580</strain>
    </source>
</reference>
<dbReference type="CDD" id="cd15843">
    <property type="entry name" value="R-SNARE"/>
    <property type="match status" value="1"/>
</dbReference>